<evidence type="ECO:0000256" key="1">
    <source>
        <dbReference type="ARBA" id="ARBA00004141"/>
    </source>
</evidence>
<dbReference type="GO" id="GO:0005886">
    <property type="term" value="C:plasma membrane"/>
    <property type="evidence" value="ECO:0007669"/>
    <property type="project" value="UniProtKB-SubCell"/>
</dbReference>
<dbReference type="AlphaFoldDB" id="A0AAW7X4I4"/>
<feature type="transmembrane region" description="Helical" evidence="6">
    <location>
        <begin position="121"/>
        <end position="142"/>
    </location>
</feature>
<dbReference type="Pfam" id="PF01925">
    <property type="entry name" value="TauE"/>
    <property type="match status" value="1"/>
</dbReference>
<keyword evidence="4 6" id="KW-1133">Transmembrane helix</keyword>
<comment type="caution">
    <text evidence="7">The sequence shown here is derived from an EMBL/GenBank/DDBJ whole genome shotgun (WGS) entry which is preliminary data.</text>
</comment>
<organism evidence="7 8">
    <name type="scientific">Saccharophagus degradans</name>
    <dbReference type="NCBI Taxonomy" id="86304"/>
    <lineage>
        <taxon>Bacteria</taxon>
        <taxon>Pseudomonadati</taxon>
        <taxon>Pseudomonadota</taxon>
        <taxon>Gammaproteobacteria</taxon>
        <taxon>Cellvibrionales</taxon>
        <taxon>Cellvibrionaceae</taxon>
        <taxon>Saccharophagus</taxon>
    </lineage>
</organism>
<evidence type="ECO:0000256" key="2">
    <source>
        <dbReference type="ARBA" id="ARBA00009142"/>
    </source>
</evidence>
<evidence type="ECO:0000256" key="4">
    <source>
        <dbReference type="ARBA" id="ARBA00022989"/>
    </source>
</evidence>
<keyword evidence="6" id="KW-1003">Cell membrane</keyword>
<accession>A0AAW7X4I4</accession>
<reference evidence="7" key="1">
    <citation type="submission" date="2023-07" db="EMBL/GenBank/DDBJ databases">
        <title>Genome content predicts the carbon catabolic preferences of heterotrophic bacteria.</title>
        <authorList>
            <person name="Gralka M."/>
        </authorList>
    </citation>
    <scope>NUCLEOTIDE SEQUENCE</scope>
    <source>
        <strain evidence="7">I3M17_2</strain>
    </source>
</reference>
<feature type="transmembrane region" description="Helical" evidence="6">
    <location>
        <begin position="15"/>
        <end position="45"/>
    </location>
</feature>
<feature type="transmembrane region" description="Helical" evidence="6">
    <location>
        <begin position="272"/>
        <end position="294"/>
    </location>
</feature>
<sequence>MSITANDEFRMPPEILFQILVLLFAGLVAGFLAGLFGVGGGIVIVPALYALFRWMEVSANSAISIAVGTSLVTLLPTACSSLRAHYKLGNVNKSILLWIAPSILIGAIIASSLVVAQFGRLLLFVFSGVLLLVACITIVRTYRITPVVERYTKTAEPTLNGVLNKVMASIAGFLIGLSSSLAGVGGGATGVPVLLGLGLRTHAAIGTASSFGVLVALPSIIALLLFSYSPADAPWGCWKQVYIPGLVVLSFCTVLVAPYGARLGKKISEKRLKVLFASLLFVVGARLLVSSFMFPV</sequence>
<dbReference type="RefSeq" id="WP_303491586.1">
    <property type="nucleotide sequence ID" value="NZ_JAUOPB010000003.1"/>
</dbReference>
<comment type="similarity">
    <text evidence="2 6">Belongs to the 4-toluene sulfonate uptake permease (TSUP) (TC 2.A.102) family.</text>
</comment>
<evidence type="ECO:0000256" key="5">
    <source>
        <dbReference type="ARBA" id="ARBA00023136"/>
    </source>
</evidence>
<comment type="subcellular location">
    <subcellularLocation>
        <location evidence="6">Cell membrane</location>
        <topology evidence="6">Multi-pass membrane protein</topology>
    </subcellularLocation>
    <subcellularLocation>
        <location evidence="1">Membrane</location>
        <topology evidence="1">Multi-pass membrane protein</topology>
    </subcellularLocation>
</comment>
<dbReference type="InterPro" id="IPR002781">
    <property type="entry name" value="TM_pro_TauE-like"/>
</dbReference>
<evidence type="ECO:0000313" key="8">
    <source>
        <dbReference type="Proteomes" id="UP001169760"/>
    </source>
</evidence>
<feature type="transmembrane region" description="Helical" evidence="6">
    <location>
        <begin position="95"/>
        <end position="114"/>
    </location>
</feature>
<evidence type="ECO:0000256" key="6">
    <source>
        <dbReference type="RuleBase" id="RU363041"/>
    </source>
</evidence>
<dbReference type="EMBL" id="JAUOPB010000003">
    <property type="protein sequence ID" value="MDO6421883.1"/>
    <property type="molecule type" value="Genomic_DNA"/>
</dbReference>
<feature type="transmembrane region" description="Helical" evidence="6">
    <location>
        <begin position="57"/>
        <end position="75"/>
    </location>
</feature>
<name>A0AAW7X4I4_9GAMM</name>
<gene>
    <name evidence="7" type="ORF">Q4521_05315</name>
</gene>
<protein>
    <recommendedName>
        <fullName evidence="6">Probable membrane transporter protein</fullName>
    </recommendedName>
</protein>
<proteinExistence type="inferred from homology"/>
<keyword evidence="3 6" id="KW-0812">Transmembrane</keyword>
<feature type="transmembrane region" description="Helical" evidence="6">
    <location>
        <begin position="241"/>
        <end position="260"/>
    </location>
</feature>
<dbReference type="Proteomes" id="UP001169760">
    <property type="component" value="Unassembled WGS sequence"/>
</dbReference>
<keyword evidence="5 6" id="KW-0472">Membrane</keyword>
<dbReference type="PANTHER" id="PTHR43483">
    <property type="entry name" value="MEMBRANE TRANSPORTER PROTEIN HI_0806-RELATED"/>
    <property type="match status" value="1"/>
</dbReference>
<feature type="transmembrane region" description="Helical" evidence="6">
    <location>
        <begin position="211"/>
        <end position="229"/>
    </location>
</feature>
<dbReference type="PANTHER" id="PTHR43483:SF3">
    <property type="entry name" value="MEMBRANE TRANSPORTER PROTEIN HI_0806-RELATED"/>
    <property type="match status" value="1"/>
</dbReference>
<feature type="transmembrane region" description="Helical" evidence="6">
    <location>
        <begin position="166"/>
        <end position="199"/>
    </location>
</feature>
<evidence type="ECO:0000313" key="7">
    <source>
        <dbReference type="EMBL" id="MDO6421883.1"/>
    </source>
</evidence>
<evidence type="ECO:0000256" key="3">
    <source>
        <dbReference type="ARBA" id="ARBA00022692"/>
    </source>
</evidence>